<dbReference type="EMBL" id="LSBI01000001">
    <property type="protein sequence ID" value="OAQ94517.1"/>
    <property type="molecule type" value="Genomic_DNA"/>
</dbReference>
<name>A0A179H8G0_PURLI</name>
<comment type="caution">
    <text evidence="1">The sequence shown here is derived from an EMBL/GenBank/DDBJ whole genome shotgun (WGS) entry which is preliminary data.</text>
</comment>
<organism evidence="1 3">
    <name type="scientific">Purpureocillium lilacinum</name>
    <name type="common">Paecilomyces lilacinus</name>
    <dbReference type="NCBI Taxonomy" id="33203"/>
    <lineage>
        <taxon>Eukaryota</taxon>
        <taxon>Fungi</taxon>
        <taxon>Dikarya</taxon>
        <taxon>Ascomycota</taxon>
        <taxon>Pezizomycotina</taxon>
        <taxon>Sordariomycetes</taxon>
        <taxon>Hypocreomycetidae</taxon>
        <taxon>Hypocreales</taxon>
        <taxon>Ophiocordycipitaceae</taxon>
        <taxon>Purpureocillium</taxon>
    </lineage>
</organism>
<accession>A0A179H8G0</accession>
<dbReference type="EMBL" id="LSBH01000001">
    <property type="protein sequence ID" value="OAQ86556.1"/>
    <property type="molecule type" value="Genomic_DNA"/>
</dbReference>
<proteinExistence type="predicted"/>
<reference evidence="1 3" key="1">
    <citation type="submission" date="2016-01" db="EMBL/GenBank/DDBJ databases">
        <title>Biosynthesis of antibiotic leucinostatins and their inhibition on Phytophthora in bio-control Purpureocillium lilacinum.</title>
        <authorList>
            <person name="Wang G."/>
            <person name="Liu Z."/>
            <person name="Lin R."/>
            <person name="Li E."/>
            <person name="Mao Z."/>
            <person name="Ling J."/>
            <person name="Yin W."/>
            <person name="Xie B."/>
        </authorList>
    </citation>
    <scope>NUCLEOTIDE SEQUENCE [LARGE SCALE GENOMIC DNA]</scope>
    <source>
        <strain evidence="1">PLBJ-1</strain>
        <strain evidence="2">PLFJ-1</strain>
    </source>
</reference>
<gene>
    <name evidence="1" type="ORF">VFPBJ_00596</name>
    <name evidence="2" type="ORF">VFPFJ_00626</name>
</gene>
<evidence type="ECO:0000313" key="2">
    <source>
        <dbReference type="EMBL" id="OAQ94517.1"/>
    </source>
</evidence>
<evidence type="ECO:0000313" key="1">
    <source>
        <dbReference type="EMBL" id="OAQ86556.1"/>
    </source>
</evidence>
<dbReference type="Proteomes" id="UP000078240">
    <property type="component" value="Unassembled WGS sequence"/>
</dbReference>
<sequence length="49" mass="5221">MQTERPCRSTHVLAGGVEVAVEGSRALRGLNEIPGEYTSYLTRSAKGTA</sequence>
<evidence type="ECO:0000313" key="3">
    <source>
        <dbReference type="Proteomes" id="UP000078240"/>
    </source>
</evidence>
<dbReference type="AlphaFoldDB" id="A0A179H8G0"/>
<dbReference type="Proteomes" id="UP000078340">
    <property type="component" value="Unassembled WGS sequence"/>
</dbReference>
<protein>
    <submittedName>
        <fullName evidence="1">Uncharacterized protein</fullName>
    </submittedName>
</protein>